<dbReference type="InterPro" id="IPR003439">
    <property type="entry name" value="ABC_transporter-like_ATP-bd"/>
</dbReference>
<evidence type="ECO:0000256" key="2">
    <source>
        <dbReference type="ARBA" id="ARBA00005417"/>
    </source>
</evidence>
<dbReference type="RefSeq" id="WP_205261225.1">
    <property type="nucleotide sequence ID" value="NZ_JAERWK010000016.1"/>
</dbReference>
<evidence type="ECO:0000256" key="1">
    <source>
        <dbReference type="ARBA" id="ARBA00004202"/>
    </source>
</evidence>
<dbReference type="PANTHER" id="PTHR43166">
    <property type="entry name" value="AMINO ACID IMPORT ATP-BINDING PROTEIN"/>
    <property type="match status" value="1"/>
</dbReference>
<evidence type="ECO:0000313" key="14">
    <source>
        <dbReference type="Proteomes" id="UP000663792"/>
    </source>
</evidence>
<dbReference type="PANTHER" id="PTHR43166:SF9">
    <property type="entry name" value="GLUTAMATE_ASPARTATE IMPORT ATP-BINDING PROTEIN GLTL"/>
    <property type="match status" value="1"/>
</dbReference>
<protein>
    <recommendedName>
        <fullName evidence="9">ABC-type polar-amino-acid transporter</fullName>
        <ecNumber evidence="9">7.4.2.1</ecNumber>
    </recommendedName>
</protein>
<keyword evidence="7" id="KW-0029">Amino-acid transport</keyword>
<keyword evidence="4" id="KW-1003">Cell membrane</keyword>
<evidence type="ECO:0000256" key="4">
    <source>
        <dbReference type="ARBA" id="ARBA00022475"/>
    </source>
</evidence>
<dbReference type="InterPro" id="IPR050086">
    <property type="entry name" value="MetN_ABC_transporter-like"/>
</dbReference>
<dbReference type="GO" id="GO:0005886">
    <property type="term" value="C:plasma membrane"/>
    <property type="evidence" value="ECO:0007669"/>
    <property type="project" value="UniProtKB-SubCell"/>
</dbReference>
<name>A0A938YH67_9ACTN</name>
<dbReference type="InterPro" id="IPR030679">
    <property type="entry name" value="ABC_ATPase_HisP-typ"/>
</dbReference>
<dbReference type="Pfam" id="PF00005">
    <property type="entry name" value="ABC_tran"/>
    <property type="match status" value="1"/>
</dbReference>
<dbReference type="SUPFAM" id="SSF52540">
    <property type="entry name" value="P-loop containing nucleoside triphosphate hydrolases"/>
    <property type="match status" value="1"/>
</dbReference>
<reference evidence="13" key="1">
    <citation type="submission" date="2021-01" db="EMBL/GenBank/DDBJ databases">
        <title>YIM 132084 draft genome.</title>
        <authorList>
            <person name="An D."/>
        </authorList>
    </citation>
    <scope>NUCLEOTIDE SEQUENCE</scope>
    <source>
        <strain evidence="13">YIM 132084</strain>
    </source>
</reference>
<evidence type="ECO:0000256" key="3">
    <source>
        <dbReference type="ARBA" id="ARBA00022448"/>
    </source>
</evidence>
<dbReference type="EC" id="7.4.2.1" evidence="9"/>
<dbReference type="EMBL" id="JAERWK010000016">
    <property type="protein sequence ID" value="MBM9468292.1"/>
    <property type="molecule type" value="Genomic_DNA"/>
</dbReference>
<comment type="subcellular location">
    <subcellularLocation>
        <location evidence="1">Cell membrane</location>
        <topology evidence="1">Peripheral membrane protein</topology>
    </subcellularLocation>
</comment>
<evidence type="ECO:0000256" key="8">
    <source>
        <dbReference type="ARBA" id="ARBA00023136"/>
    </source>
</evidence>
<evidence type="ECO:0000256" key="6">
    <source>
        <dbReference type="ARBA" id="ARBA00022840"/>
    </source>
</evidence>
<dbReference type="FunFam" id="3.40.50.300:FF:000020">
    <property type="entry name" value="Amino acid ABC transporter ATP-binding component"/>
    <property type="match status" value="1"/>
</dbReference>
<evidence type="ECO:0000259" key="12">
    <source>
        <dbReference type="PROSITE" id="PS50893"/>
    </source>
</evidence>
<dbReference type="AlphaFoldDB" id="A0A938YH67"/>
<dbReference type="Proteomes" id="UP000663792">
    <property type="component" value="Unassembled WGS sequence"/>
</dbReference>
<evidence type="ECO:0000256" key="11">
    <source>
        <dbReference type="SAM" id="MobiDB-lite"/>
    </source>
</evidence>
<dbReference type="GO" id="GO:0015426">
    <property type="term" value="F:ATPase-coupled polar amino acid-transporter activity"/>
    <property type="evidence" value="ECO:0007669"/>
    <property type="project" value="UniProtKB-EC"/>
</dbReference>
<evidence type="ECO:0000256" key="7">
    <source>
        <dbReference type="ARBA" id="ARBA00022970"/>
    </source>
</evidence>
<dbReference type="CDD" id="cd03262">
    <property type="entry name" value="ABC_HisP_GlnQ"/>
    <property type="match status" value="1"/>
</dbReference>
<comment type="similarity">
    <text evidence="2">Belongs to the ABC transporter superfamily.</text>
</comment>
<sequence>MTGTDTRSAAPAISIRGLHKSFGPVEVLKGIDLDVPGEVVCVIGPSGSGKSTLLRCVNLLETPTSGKVFVGRDEMTDPDCDLDRVRRRIGMVFQSFNLFAHLNVLRNLTIAQIKVLRRSRTEAEAIARRTLDRVGLAGRETAFPAQLSGGQQQRVAIARSLAMSPELMLFDEPTSALDPELVGEVLAVMRGLAAEGMTMMVVTHEMAFARDVADRVVFMDGGVVVEQGPPEQVIGDPQQERTRAFLSRVLNPTAVDPAEEVSATPAGAQIGSLHVEPGAVPGH</sequence>
<comment type="caution">
    <text evidence="13">The sequence shown here is derived from an EMBL/GenBank/DDBJ whole genome shotgun (WGS) entry which is preliminary data.</text>
</comment>
<dbReference type="Gene3D" id="3.40.50.300">
    <property type="entry name" value="P-loop containing nucleotide triphosphate hydrolases"/>
    <property type="match status" value="1"/>
</dbReference>
<keyword evidence="8" id="KW-0472">Membrane</keyword>
<evidence type="ECO:0000313" key="13">
    <source>
        <dbReference type="EMBL" id="MBM9468292.1"/>
    </source>
</evidence>
<comment type="catalytic activity">
    <reaction evidence="10">
        <text>a polar amino acid(out) + ATP + H2O = a polar amino acid(in) + ADP + phosphate + H(+)</text>
        <dbReference type="Rhea" id="RHEA:14673"/>
        <dbReference type="ChEBI" id="CHEBI:15377"/>
        <dbReference type="ChEBI" id="CHEBI:15378"/>
        <dbReference type="ChEBI" id="CHEBI:30616"/>
        <dbReference type="ChEBI" id="CHEBI:43474"/>
        <dbReference type="ChEBI" id="CHEBI:62031"/>
        <dbReference type="ChEBI" id="CHEBI:456216"/>
        <dbReference type="EC" id="7.4.2.1"/>
    </reaction>
    <physiologicalReaction direction="left-to-right" evidence="10">
        <dbReference type="Rhea" id="RHEA:14674"/>
    </physiologicalReaction>
</comment>
<gene>
    <name evidence="13" type="ORF">JL106_13485</name>
</gene>
<dbReference type="PROSITE" id="PS00211">
    <property type="entry name" value="ABC_TRANSPORTER_1"/>
    <property type="match status" value="1"/>
</dbReference>
<accession>A0A938YH67</accession>
<evidence type="ECO:0000256" key="10">
    <source>
        <dbReference type="ARBA" id="ARBA00047624"/>
    </source>
</evidence>
<evidence type="ECO:0000256" key="5">
    <source>
        <dbReference type="ARBA" id="ARBA00022741"/>
    </source>
</evidence>
<dbReference type="InterPro" id="IPR003593">
    <property type="entry name" value="AAA+_ATPase"/>
</dbReference>
<keyword evidence="3" id="KW-0813">Transport</keyword>
<keyword evidence="5" id="KW-0547">Nucleotide-binding</keyword>
<organism evidence="13 14">
    <name type="scientific">Nakamurella leprariae</name>
    <dbReference type="NCBI Taxonomy" id="2803911"/>
    <lineage>
        <taxon>Bacteria</taxon>
        <taxon>Bacillati</taxon>
        <taxon>Actinomycetota</taxon>
        <taxon>Actinomycetes</taxon>
        <taxon>Nakamurellales</taxon>
        <taxon>Nakamurellaceae</taxon>
        <taxon>Nakamurella</taxon>
    </lineage>
</organism>
<feature type="region of interest" description="Disordered" evidence="11">
    <location>
        <begin position="263"/>
        <end position="283"/>
    </location>
</feature>
<dbReference type="InterPro" id="IPR017871">
    <property type="entry name" value="ABC_transporter-like_CS"/>
</dbReference>
<keyword evidence="14" id="KW-1185">Reference proteome</keyword>
<dbReference type="PIRSF" id="PIRSF039085">
    <property type="entry name" value="ABC_ATPase_HisP"/>
    <property type="match status" value="1"/>
</dbReference>
<feature type="domain" description="ABC transporter" evidence="12">
    <location>
        <begin position="13"/>
        <end position="246"/>
    </location>
</feature>
<dbReference type="InterPro" id="IPR027417">
    <property type="entry name" value="P-loop_NTPase"/>
</dbReference>
<dbReference type="GO" id="GO:0016887">
    <property type="term" value="F:ATP hydrolysis activity"/>
    <property type="evidence" value="ECO:0007669"/>
    <property type="project" value="InterPro"/>
</dbReference>
<dbReference type="PROSITE" id="PS50893">
    <property type="entry name" value="ABC_TRANSPORTER_2"/>
    <property type="match status" value="1"/>
</dbReference>
<dbReference type="GO" id="GO:0005524">
    <property type="term" value="F:ATP binding"/>
    <property type="evidence" value="ECO:0007669"/>
    <property type="project" value="UniProtKB-KW"/>
</dbReference>
<evidence type="ECO:0000256" key="9">
    <source>
        <dbReference type="ARBA" id="ARBA00038850"/>
    </source>
</evidence>
<keyword evidence="6 13" id="KW-0067">ATP-binding</keyword>
<proteinExistence type="inferred from homology"/>
<dbReference type="SMART" id="SM00382">
    <property type="entry name" value="AAA"/>
    <property type="match status" value="1"/>
</dbReference>